<evidence type="ECO:0000259" key="9">
    <source>
        <dbReference type="Pfam" id="PF05837"/>
    </source>
</evidence>
<dbReference type="GO" id="GO:0005634">
    <property type="term" value="C:nucleus"/>
    <property type="evidence" value="ECO:0007669"/>
    <property type="project" value="UniProtKB-SubCell"/>
</dbReference>
<keyword evidence="4" id="KW-0995">Kinetochore</keyword>
<dbReference type="PANTHER" id="PTHR48122">
    <property type="entry name" value="CENTROMERE PROTEIN H"/>
    <property type="match status" value="1"/>
</dbReference>
<feature type="compositionally biased region" description="Basic and acidic residues" evidence="8">
    <location>
        <begin position="1"/>
        <end position="18"/>
    </location>
</feature>
<evidence type="ECO:0000256" key="6">
    <source>
        <dbReference type="ARBA" id="ARBA00023328"/>
    </source>
</evidence>
<dbReference type="OrthoDB" id="2274804at2759"/>
<feature type="region of interest" description="Disordered" evidence="8">
    <location>
        <begin position="1"/>
        <end position="23"/>
    </location>
</feature>
<evidence type="ECO:0000256" key="8">
    <source>
        <dbReference type="SAM" id="MobiDB-lite"/>
    </source>
</evidence>
<dbReference type="GO" id="GO:0043515">
    <property type="term" value="F:kinetochore binding"/>
    <property type="evidence" value="ECO:0007669"/>
    <property type="project" value="TreeGrafter"/>
</dbReference>
<evidence type="ECO:0000256" key="7">
    <source>
        <dbReference type="ARBA" id="ARBA00025735"/>
    </source>
</evidence>
<accession>A0A0L0NMC1</accession>
<dbReference type="STRING" id="1163406.A0A0L0NMC1"/>
<comment type="caution">
    <text evidence="10">The sequence shown here is derived from an EMBL/GenBank/DDBJ whole genome shotgun (WGS) entry which is preliminary data.</text>
</comment>
<evidence type="ECO:0000256" key="2">
    <source>
        <dbReference type="ARBA" id="ARBA00004629"/>
    </source>
</evidence>
<protein>
    <recommendedName>
        <fullName evidence="9">Centromere protein H C-terminal domain-containing protein</fullName>
    </recommendedName>
</protein>
<keyword evidence="6" id="KW-0137">Centromere</keyword>
<reference evidence="10 11" key="1">
    <citation type="journal article" date="2015" name="BMC Genomics">
        <title>The genome of the truffle-parasite Tolypocladium ophioglossoides and the evolution of antifungal peptaibiotics.</title>
        <authorList>
            <person name="Quandt C.A."/>
            <person name="Bushley K.E."/>
            <person name="Spatafora J.W."/>
        </authorList>
    </citation>
    <scope>NUCLEOTIDE SEQUENCE [LARGE SCALE GENOMIC DNA]</scope>
    <source>
        <strain evidence="10 11">CBS 100239</strain>
    </source>
</reference>
<dbReference type="Proteomes" id="UP000036947">
    <property type="component" value="Unassembled WGS sequence"/>
</dbReference>
<evidence type="ECO:0000313" key="11">
    <source>
        <dbReference type="Proteomes" id="UP000036947"/>
    </source>
</evidence>
<dbReference type="PANTHER" id="PTHR48122:SF1">
    <property type="entry name" value="CENTROMERE PROTEIN H"/>
    <property type="match status" value="1"/>
</dbReference>
<feature type="domain" description="Centromere protein H C-terminal" evidence="9">
    <location>
        <begin position="28"/>
        <end position="226"/>
    </location>
</feature>
<dbReference type="InterPro" id="IPR040034">
    <property type="entry name" value="CENP-H"/>
</dbReference>
<evidence type="ECO:0000256" key="4">
    <source>
        <dbReference type="ARBA" id="ARBA00022838"/>
    </source>
</evidence>
<evidence type="ECO:0000256" key="5">
    <source>
        <dbReference type="ARBA" id="ARBA00023242"/>
    </source>
</evidence>
<evidence type="ECO:0000256" key="1">
    <source>
        <dbReference type="ARBA" id="ARBA00004123"/>
    </source>
</evidence>
<comment type="similarity">
    <text evidence="7">Belongs to the CENP-H/MCM16 family.</text>
</comment>
<gene>
    <name evidence="10" type="ORF">TOPH_00235</name>
</gene>
<name>A0A0L0NMC1_TOLOC</name>
<keyword evidence="3" id="KW-0158">Chromosome</keyword>
<dbReference type="GO" id="GO:0007052">
    <property type="term" value="P:mitotic spindle organization"/>
    <property type="evidence" value="ECO:0007669"/>
    <property type="project" value="TreeGrafter"/>
</dbReference>
<dbReference type="AlphaFoldDB" id="A0A0L0NMC1"/>
<dbReference type="GO" id="GO:0007059">
    <property type="term" value="P:chromosome segregation"/>
    <property type="evidence" value="ECO:0007669"/>
    <property type="project" value="TreeGrafter"/>
</dbReference>
<keyword evidence="11" id="KW-1185">Reference proteome</keyword>
<keyword evidence="5" id="KW-0539">Nucleus</keyword>
<proteinExistence type="inferred from homology"/>
<organism evidence="10 11">
    <name type="scientific">Tolypocladium ophioglossoides (strain CBS 100239)</name>
    <name type="common">Snaketongue truffleclub</name>
    <name type="synonym">Elaphocordyceps ophioglossoides</name>
    <dbReference type="NCBI Taxonomy" id="1163406"/>
    <lineage>
        <taxon>Eukaryota</taxon>
        <taxon>Fungi</taxon>
        <taxon>Dikarya</taxon>
        <taxon>Ascomycota</taxon>
        <taxon>Pezizomycotina</taxon>
        <taxon>Sordariomycetes</taxon>
        <taxon>Hypocreomycetidae</taxon>
        <taxon>Hypocreales</taxon>
        <taxon>Ophiocordycipitaceae</taxon>
        <taxon>Tolypocladium</taxon>
    </lineage>
</organism>
<dbReference type="GO" id="GO:0000776">
    <property type="term" value="C:kinetochore"/>
    <property type="evidence" value="ECO:0007669"/>
    <property type="project" value="UniProtKB-KW"/>
</dbReference>
<dbReference type="Pfam" id="PF05837">
    <property type="entry name" value="CENP-H"/>
    <property type="match status" value="1"/>
</dbReference>
<evidence type="ECO:0000313" key="10">
    <source>
        <dbReference type="EMBL" id="KND95281.1"/>
    </source>
</evidence>
<dbReference type="InterPro" id="IPR008426">
    <property type="entry name" value="CENP-H_C"/>
</dbReference>
<dbReference type="GO" id="GO:0051382">
    <property type="term" value="P:kinetochore assembly"/>
    <property type="evidence" value="ECO:0007669"/>
    <property type="project" value="InterPro"/>
</dbReference>
<evidence type="ECO:0000256" key="3">
    <source>
        <dbReference type="ARBA" id="ARBA00022454"/>
    </source>
</evidence>
<dbReference type="EMBL" id="LFRF01000001">
    <property type="protein sequence ID" value="KND95281.1"/>
    <property type="molecule type" value="Genomic_DNA"/>
</dbReference>
<sequence>MDGSRDETMVDGHDDATESHLPLSSDEQRVLDLYDTLQQLRLEIAIINAQTSHQSARTQGSDEVTEKTQKDLLDARARFRLRHDAVEAVMMANPILKAVHNGTDASPVERHAMILKPPVSVAKQASGMGTLRSDLTEVQAETTRVSRNNVELTAVLFDLAEKVKQKKAGRLDSPRTQNEVARLEGEVKASRQRWRVMKGVASGVVSGSGVDWARDDELRDIVLDPENEE</sequence>
<comment type="subcellular location">
    <subcellularLocation>
        <location evidence="2">Chromosome</location>
        <location evidence="2">Centromere</location>
        <location evidence="2">Kinetochore</location>
    </subcellularLocation>
    <subcellularLocation>
        <location evidence="1">Nucleus</location>
    </subcellularLocation>
</comment>